<dbReference type="InterPro" id="IPR036444">
    <property type="entry name" value="PLipase_A2_dom_sf"/>
</dbReference>
<sequence>VQWTLCSFSVYKQGFLISAFSLAGVFQGPDVCCREHDMCEAQISALGYKFGMRNFRLHTISHCECDERCKEYGLKPLARLVEQSQYHAALPYVESSSPVTPPPPPRRHWGKGRKHGSVTRPILTSKPDRIAHFPVPQSRSCSCYRRLDQCPYRIGPNEVKYQLHNVDSRTLFHCNCTRR</sequence>
<dbReference type="PANTHER" id="PTHR12253">
    <property type="entry name" value="RH14732P"/>
    <property type="match status" value="1"/>
</dbReference>
<dbReference type="Ensembl" id="ENSPMRT00000025649.1">
    <property type="protein sequence ID" value="ENSPMRP00000024186.1"/>
    <property type="gene ID" value="ENSPMRG00000015620.1"/>
</dbReference>
<dbReference type="GO" id="GO:0005576">
    <property type="term" value="C:extracellular region"/>
    <property type="evidence" value="ECO:0007669"/>
    <property type="project" value="UniProtKB-SubCell"/>
</dbReference>
<dbReference type="Pfam" id="PF05826">
    <property type="entry name" value="Phospholip_A2_2"/>
    <property type="match status" value="2"/>
</dbReference>
<dbReference type="InterPro" id="IPR016090">
    <property type="entry name" value="PLA2-like_dom"/>
</dbReference>
<evidence type="ECO:0000259" key="4">
    <source>
        <dbReference type="Pfam" id="PF05826"/>
    </source>
</evidence>
<reference evidence="5 6" key="1">
    <citation type="journal article" date="2019" name="Proc. Natl. Acad. Sci. U.S.A.">
        <title>Regulatory changes in pterin and carotenoid genes underlie balanced color polymorphisms in the wall lizard.</title>
        <authorList>
            <person name="Andrade P."/>
            <person name="Pinho C."/>
            <person name="Perez I de Lanuza G."/>
            <person name="Afonso S."/>
            <person name="Brejcha J."/>
            <person name="Rubin C.J."/>
            <person name="Wallerman O."/>
            <person name="Pereira P."/>
            <person name="Sabatino S.J."/>
            <person name="Bellati A."/>
            <person name="Pellitteri-Rosa D."/>
            <person name="Bosakova Z."/>
            <person name="Bunikis I."/>
            <person name="Carretero M.A."/>
            <person name="Feiner N."/>
            <person name="Marsik P."/>
            <person name="Pauperio F."/>
            <person name="Salvi D."/>
            <person name="Soler L."/>
            <person name="While G.M."/>
            <person name="Uller T."/>
            <person name="Font E."/>
            <person name="Andersson L."/>
            <person name="Carneiro M."/>
        </authorList>
    </citation>
    <scope>NUCLEOTIDE SEQUENCE</scope>
</reference>
<feature type="domain" description="Phospholipase A2-like central" evidence="4">
    <location>
        <begin position="23"/>
        <end position="70"/>
    </location>
</feature>
<dbReference type="Proteomes" id="UP000472272">
    <property type="component" value="Chromosome 16"/>
</dbReference>
<evidence type="ECO:0000313" key="6">
    <source>
        <dbReference type="Proteomes" id="UP000472272"/>
    </source>
</evidence>
<dbReference type="GO" id="GO:0004623">
    <property type="term" value="F:phospholipase A2 activity"/>
    <property type="evidence" value="ECO:0007669"/>
    <property type="project" value="InterPro"/>
</dbReference>
<comment type="subcellular location">
    <subcellularLocation>
        <location evidence="1">Secreted</location>
    </subcellularLocation>
</comment>
<feature type="region of interest" description="Disordered" evidence="3">
    <location>
        <begin position="93"/>
        <end position="121"/>
    </location>
</feature>
<name>A0A670JI98_PODMU</name>
<dbReference type="SUPFAM" id="SSF48619">
    <property type="entry name" value="Phospholipase A2, PLA2"/>
    <property type="match status" value="2"/>
</dbReference>
<evidence type="ECO:0000256" key="1">
    <source>
        <dbReference type="ARBA" id="ARBA00004613"/>
    </source>
</evidence>
<dbReference type="GeneTree" id="ENSGT00940000161662"/>
<keyword evidence="6" id="KW-1185">Reference proteome</keyword>
<dbReference type="Gene3D" id="1.20.90.10">
    <property type="entry name" value="Phospholipase A2 domain"/>
    <property type="match status" value="2"/>
</dbReference>
<organism evidence="5 6">
    <name type="scientific">Podarcis muralis</name>
    <name type="common">Wall lizard</name>
    <name type="synonym">Lacerta muralis</name>
    <dbReference type="NCBI Taxonomy" id="64176"/>
    <lineage>
        <taxon>Eukaryota</taxon>
        <taxon>Metazoa</taxon>
        <taxon>Chordata</taxon>
        <taxon>Craniata</taxon>
        <taxon>Vertebrata</taxon>
        <taxon>Euteleostomi</taxon>
        <taxon>Lepidosauria</taxon>
        <taxon>Squamata</taxon>
        <taxon>Bifurcata</taxon>
        <taxon>Unidentata</taxon>
        <taxon>Episquamata</taxon>
        <taxon>Laterata</taxon>
        <taxon>Lacertibaenia</taxon>
        <taxon>Lacertidae</taxon>
        <taxon>Podarcis</taxon>
    </lineage>
</organism>
<feature type="compositionally biased region" description="Basic residues" evidence="3">
    <location>
        <begin position="105"/>
        <end position="117"/>
    </location>
</feature>
<protein>
    <submittedName>
        <fullName evidence="5">Phospholipase A2 group III</fullName>
    </submittedName>
</protein>
<proteinExistence type="predicted"/>
<reference evidence="5" key="3">
    <citation type="submission" date="2025-09" db="UniProtKB">
        <authorList>
            <consortium name="Ensembl"/>
        </authorList>
    </citation>
    <scope>IDENTIFICATION</scope>
</reference>
<feature type="domain" description="Phospholipase A2-like central" evidence="4">
    <location>
        <begin position="142"/>
        <end position="178"/>
    </location>
</feature>
<gene>
    <name evidence="5" type="primary">PLA2G3</name>
</gene>
<reference evidence="5" key="2">
    <citation type="submission" date="2025-08" db="UniProtKB">
        <authorList>
            <consortium name="Ensembl"/>
        </authorList>
    </citation>
    <scope>IDENTIFICATION</scope>
</reference>
<accession>A0A670JI98</accession>
<dbReference type="GO" id="GO:0050482">
    <property type="term" value="P:arachidonate secretion"/>
    <property type="evidence" value="ECO:0007669"/>
    <property type="project" value="InterPro"/>
</dbReference>
<keyword evidence="2" id="KW-0964">Secreted</keyword>
<evidence type="ECO:0000256" key="3">
    <source>
        <dbReference type="SAM" id="MobiDB-lite"/>
    </source>
</evidence>
<evidence type="ECO:0000256" key="2">
    <source>
        <dbReference type="ARBA" id="ARBA00022525"/>
    </source>
</evidence>
<dbReference type="AlphaFoldDB" id="A0A670JI98"/>
<evidence type="ECO:0000313" key="5">
    <source>
        <dbReference type="Ensembl" id="ENSPMRP00000024186.1"/>
    </source>
</evidence>
<dbReference type="GO" id="GO:0006644">
    <property type="term" value="P:phospholipid metabolic process"/>
    <property type="evidence" value="ECO:0007669"/>
    <property type="project" value="InterPro"/>
</dbReference>